<dbReference type="InterPro" id="IPR008456">
    <property type="entry name" value="Collagen-bd_dom"/>
</dbReference>
<dbReference type="EMBL" id="FQZY01000113">
    <property type="protein sequence ID" value="SHK93930.1"/>
    <property type="molecule type" value="Genomic_DNA"/>
</dbReference>
<evidence type="ECO:0000313" key="5">
    <source>
        <dbReference type="EMBL" id="SHK93930.1"/>
    </source>
</evidence>
<dbReference type="Gene3D" id="2.60.40.10">
    <property type="entry name" value="Immunoglobulins"/>
    <property type="match status" value="1"/>
</dbReference>
<evidence type="ECO:0000259" key="3">
    <source>
        <dbReference type="Pfam" id="PF05737"/>
    </source>
</evidence>
<feature type="region of interest" description="Disordered" evidence="1">
    <location>
        <begin position="427"/>
        <end position="454"/>
    </location>
</feature>
<keyword evidence="2" id="KW-0732">Signal</keyword>
<organism evidence="5 6">
    <name type="scientific">Hespellia stercorisuis DSM 15480</name>
    <dbReference type="NCBI Taxonomy" id="1121950"/>
    <lineage>
        <taxon>Bacteria</taxon>
        <taxon>Bacillati</taxon>
        <taxon>Bacillota</taxon>
        <taxon>Clostridia</taxon>
        <taxon>Lachnospirales</taxon>
        <taxon>Lachnospiraceae</taxon>
        <taxon>Hespellia</taxon>
    </lineage>
</organism>
<dbReference type="Proteomes" id="UP000184301">
    <property type="component" value="Unassembled WGS sequence"/>
</dbReference>
<proteinExistence type="predicted"/>
<feature type="compositionally biased region" description="Basic and acidic residues" evidence="1">
    <location>
        <begin position="129"/>
        <end position="144"/>
    </location>
</feature>
<evidence type="ECO:0000256" key="1">
    <source>
        <dbReference type="SAM" id="MobiDB-lite"/>
    </source>
</evidence>
<feature type="region of interest" description="Disordered" evidence="1">
    <location>
        <begin position="45"/>
        <end position="67"/>
    </location>
</feature>
<dbReference type="InterPro" id="IPR013783">
    <property type="entry name" value="Ig-like_fold"/>
</dbReference>
<feature type="signal peptide" evidence="2">
    <location>
        <begin position="1"/>
        <end position="28"/>
    </location>
</feature>
<feature type="region of interest" description="Disordered" evidence="1">
    <location>
        <begin position="129"/>
        <end position="151"/>
    </location>
</feature>
<protein>
    <submittedName>
        <fullName evidence="5">Collagen binding domain-containing protein</fullName>
    </submittedName>
</protein>
<sequence length="1206" mass="130896">MKKSLKRCISILLLCAMVFSSSSFTTLAYTGETDMTNMPAANKENDAAASSVGQSDTDVKSVDSTEAESTSVERFANWQDEKIIVTLQNDVTVIFEDGTEMSVEEFQNQGGELLEGEVTITRDELKAQNEAEKKAAEDAAKGETAEQPSAEDIAAATEGDVQAIGEDESAVQATEKNLEETASSVTATIKINGTEVKPGQPVNVKYGDVAVVLGWAFSNDTVIVKGDSFTYQLPVKINFTNDSGELKNGGTTVGTYKIENSMITLTYTSEKFCQESDRSGTLTFSGQLTKDATGGNNGGDASFEFPGVGSFPVTVDRENGNDGIRIAKSDASKVEGAGNEMKRSFILTVTATGEQNNVVITDTMGQYLQLDTSSVKFYSDADCSQQVTDGITQTSVSASGFEYKVAKMTDGQKLYVKYTVTLDKNAYKGSSDDDRRNTVKVTSTEDPNGGSDNKVVPVNKTWGYKDGAYDEQNNVINWSIFVNNNGDYLDISGTKVKDTLGDNQTFVEGSFKVQECAYPYERDQFVDSAIDMTWEKLSSADGYTFPNGSDKKYKITYQTRPTTSSDISKIEIKNTATVTPLGDGSPQDYDKTVGVGKDWTYITKSTVTSDNKSKEVEWKITVNVPKGGLNNLKVEDQLWDASGNDITYKEGSFVLDAAETTSAGIKNPPVISTDNEGRYNNGSDHSQNIWFDFGNAGEGKIVFTIKTVMNNEPVATTTYHNNADVYVDGTNKGHSYSEYTYNVDQYLSKGYEWGGPGWEQGVLNWVLFLNKLPETAENVTITDTIRVTQGQATVTYVDGSATAYEGGTQLSYPVAVAVNGATLTFTLSPELVAYAKTHEVKIKYQYQAAADNTNYNEFKNNAHITIDGKDGENKEATSNWTKQNVLDKSAEYTGKTAPDVKYTIKVNPQALDLVKDSDMLTLSDTLGSALAFQIGSLKLDGETVTSDKYDFDAGKRTLTMQVSDNAVHTVTYTARVELAAGDSFTEHNGLNSCKLSGVSASGNETSNELTGVVKSSSGTSTSSGVSIVIYKHAEDVYGDALGDAKFEIYSYKFDKTKNQLDAGTKKGEYITSNKSDESQTDLENKGYKTADGLLKDTVYKVVETEAPGGYNLNKTPQYVVFPGQDKIDWANITVKDAKGNDIELTVVDGNKTTITCSFANKKIPVEKEVVISKEDINGKEIAGAELKITKKDDTSFEAITWTSEEG</sequence>
<feature type="domain" description="SpaA-like prealbumin fold" evidence="4">
    <location>
        <begin position="1037"/>
        <end position="1128"/>
    </location>
</feature>
<evidence type="ECO:0000313" key="6">
    <source>
        <dbReference type="Proteomes" id="UP000184301"/>
    </source>
</evidence>
<dbReference type="InterPro" id="IPR008966">
    <property type="entry name" value="Adhesion_dom_sf"/>
</dbReference>
<dbReference type="SUPFAM" id="SSF49401">
    <property type="entry name" value="Bacterial adhesins"/>
    <property type="match status" value="4"/>
</dbReference>
<feature type="domain" description="Collagen binding" evidence="3">
    <location>
        <begin position="463"/>
        <end position="577"/>
    </location>
</feature>
<feature type="non-terminal residue" evidence="5">
    <location>
        <position position="1206"/>
    </location>
</feature>
<keyword evidence="6" id="KW-1185">Reference proteome</keyword>
<gene>
    <name evidence="5" type="ORF">SAMN02745243_04036</name>
</gene>
<name>A0A1M6WJJ7_9FIRM</name>
<dbReference type="Gene3D" id="2.60.40.740">
    <property type="match status" value="5"/>
</dbReference>
<dbReference type="Pfam" id="PF17802">
    <property type="entry name" value="SpaA"/>
    <property type="match status" value="1"/>
</dbReference>
<dbReference type="InterPro" id="IPR041033">
    <property type="entry name" value="SpaA_PFL_dom_1"/>
</dbReference>
<dbReference type="AlphaFoldDB" id="A0A1M6WJJ7"/>
<dbReference type="Pfam" id="PF05737">
    <property type="entry name" value="Collagen_bind"/>
    <property type="match status" value="1"/>
</dbReference>
<feature type="chain" id="PRO_5038331625" evidence="2">
    <location>
        <begin position="29"/>
        <end position="1206"/>
    </location>
</feature>
<reference evidence="5 6" key="1">
    <citation type="submission" date="2016-11" db="EMBL/GenBank/DDBJ databases">
        <authorList>
            <person name="Jaros S."/>
            <person name="Januszkiewicz K."/>
            <person name="Wedrychowicz H."/>
        </authorList>
    </citation>
    <scope>NUCLEOTIDE SEQUENCE [LARGE SCALE GENOMIC DNA]</scope>
    <source>
        <strain evidence="5 6">DSM 15480</strain>
    </source>
</reference>
<evidence type="ECO:0000256" key="2">
    <source>
        <dbReference type="SAM" id="SignalP"/>
    </source>
</evidence>
<dbReference type="RefSeq" id="WP_084534163.1">
    <property type="nucleotide sequence ID" value="NZ_FQZY01000113.1"/>
</dbReference>
<dbReference type="OrthoDB" id="3194789at2"/>
<dbReference type="GO" id="GO:0005518">
    <property type="term" value="F:collagen binding"/>
    <property type="evidence" value="ECO:0007669"/>
    <property type="project" value="InterPro"/>
</dbReference>
<keyword evidence="5" id="KW-0176">Collagen</keyword>
<evidence type="ECO:0000259" key="4">
    <source>
        <dbReference type="Pfam" id="PF17802"/>
    </source>
</evidence>
<accession>A0A1M6WJJ7</accession>